<dbReference type="Pfam" id="PF22117">
    <property type="entry name" value="Fer4_Nqo3"/>
    <property type="match status" value="1"/>
</dbReference>
<protein>
    <recommendedName>
        <fullName evidence="11">NADH-quinone oxidoreductase</fullName>
        <ecNumber evidence="11">7.1.1.-</ecNumber>
    </recommendedName>
</protein>
<dbReference type="FunFam" id="3.30.70.20:FF:000002">
    <property type="entry name" value="NADH-ubiquinone oxidoreductase 75 kDa subunit"/>
    <property type="match status" value="1"/>
</dbReference>
<evidence type="ECO:0000256" key="5">
    <source>
        <dbReference type="ARBA" id="ARBA00022967"/>
    </source>
</evidence>
<evidence type="ECO:0000313" key="15">
    <source>
        <dbReference type="EMBL" id="ABS77311.1"/>
    </source>
</evidence>
<dbReference type="PANTHER" id="PTHR43742">
    <property type="entry name" value="TRIMETHYLAMINE-N-OXIDE REDUCTASE"/>
    <property type="match status" value="1"/>
</dbReference>
<dbReference type="Pfam" id="PF22151">
    <property type="entry name" value="Fer4_NDSU1"/>
    <property type="match status" value="1"/>
</dbReference>
<gene>
    <name evidence="15" type="primary">nuoG</name>
    <name evidence="15" type="ordered locus">CBUD_0552</name>
</gene>
<keyword evidence="15" id="KW-0560">Oxidoreductase</keyword>
<evidence type="ECO:0000259" key="14">
    <source>
        <dbReference type="PROSITE" id="PS51839"/>
    </source>
</evidence>
<comment type="function">
    <text evidence="11">NDH-1 shuttles electrons from NADH, via FMN and iron-sulfur (Fe-S) centers, to quinones in the respiratory chain. Couples the redox reaction to proton translocation (for every two electrons transferred, four hydrogen ions are translocated across the cytoplasmic membrane), and thus conserves the redox energy in a proton gradient.</text>
</comment>
<keyword evidence="3 11" id="KW-0004">4Fe-4S</keyword>
<evidence type="ECO:0000259" key="13">
    <source>
        <dbReference type="PROSITE" id="PS51669"/>
    </source>
</evidence>
<dbReference type="Proteomes" id="UP000008555">
    <property type="component" value="Chromosome"/>
</dbReference>
<dbReference type="GO" id="GO:0051537">
    <property type="term" value="F:2 iron, 2 sulfur cluster binding"/>
    <property type="evidence" value="ECO:0007669"/>
    <property type="project" value="UniProtKB-UniRule"/>
</dbReference>
<dbReference type="GO" id="GO:0048038">
    <property type="term" value="F:quinone binding"/>
    <property type="evidence" value="ECO:0007669"/>
    <property type="project" value="UniProtKB-UniRule"/>
</dbReference>
<dbReference type="InterPro" id="IPR036010">
    <property type="entry name" value="2Fe-2S_ferredoxin-like_sf"/>
</dbReference>
<dbReference type="FunFam" id="3.40.228.10:FF:000014">
    <property type="entry name" value="NADH-quinone oxidoreductase"/>
    <property type="match status" value="1"/>
</dbReference>
<dbReference type="FunFam" id="3.40.50.740:FF:000017">
    <property type="entry name" value="NADH-quinone oxidoreductase"/>
    <property type="match status" value="1"/>
</dbReference>
<evidence type="ECO:0000256" key="1">
    <source>
        <dbReference type="ARBA" id="ARBA00001966"/>
    </source>
</evidence>
<dbReference type="PANTHER" id="PTHR43742:SF2">
    <property type="entry name" value="ASSIMILATORY NITRATE REDUCTASE CATALYTIC SUBUNIT"/>
    <property type="match status" value="1"/>
</dbReference>
<dbReference type="Pfam" id="PF13510">
    <property type="entry name" value="Fer2_4"/>
    <property type="match status" value="1"/>
</dbReference>
<keyword evidence="4 11" id="KW-0479">Metal-binding</keyword>
<keyword evidence="11" id="KW-0874">Quinone</keyword>
<keyword evidence="6 11" id="KW-0408">Iron</keyword>
<comment type="catalytic activity">
    <reaction evidence="10 11">
        <text>a quinone + NADH + 5 H(+)(in) = a quinol + NAD(+) + 4 H(+)(out)</text>
        <dbReference type="Rhea" id="RHEA:57888"/>
        <dbReference type="ChEBI" id="CHEBI:15378"/>
        <dbReference type="ChEBI" id="CHEBI:24646"/>
        <dbReference type="ChEBI" id="CHEBI:57540"/>
        <dbReference type="ChEBI" id="CHEBI:57945"/>
        <dbReference type="ChEBI" id="CHEBI:132124"/>
    </reaction>
</comment>
<comment type="subunit">
    <text evidence="9">Composed of 13 different subunits. Subunits NuoCD, E, F, and G constitute the peripheral sector of the complex.</text>
</comment>
<dbReference type="EMBL" id="CP000733">
    <property type="protein sequence ID" value="ABS77311.1"/>
    <property type="molecule type" value="Genomic_DNA"/>
</dbReference>
<dbReference type="InterPro" id="IPR010228">
    <property type="entry name" value="NADH_UbQ_OxRdtase_Gsu"/>
</dbReference>
<comment type="similarity">
    <text evidence="2 11">Belongs to the complex I 75 kDa subunit family.</text>
</comment>
<proteinExistence type="inferred from homology"/>
<sequence>MVELEIDGKKTTAEEGASIIEAADEMGVYIPRFCYHKKLSVAANCRMCLVEVEKSGKPLPACATPVTAGMKVFTQSKKALEAQRAVMEFLLINHPLDCPICDQGGECELQDLAMGFGRAHSNYEDTKRAVFSDDIGPLIETEMTRCIQCTRCVRFGEEIAGLPELGVINRGEKEAISTYVKHFMRSELSGNIIDICPVGALTDKPARYQGRGWEYRETPSIAPHDCVGGNIFLHSRWQEFVPQREVMRAVPRENDEVNETWMSDRDRFGHFAVYHESRLYQPRIKKDGKWEAISWEDALRIVKEKTQAIIEKHGASQTGALLSPSATIEEYFLFQKWLRGLGSHNIDHRVRWQDFRDQNTFDAFPNLGMPITELENLNAILLIGSNVRFEQPLLSHRMNKAYGEGAKILAINPMDYPFVFGINEKMIVSPSALIPALADVAKALAKEKSSEKAKVIAETLVSAEKAAIFLGEHALHHPEAAKIREWAHFIAQQSGATVGLLTEGANSAGAWLAGALPHRRPGGQRLDSPGLDAKAMLTTDPLKAYFLLNLEPEFDCAYPAQALHTLNQAEWVVAFTTFTTPTMESYADILLPIAPFSESGGTYVNAEGRWQWASAASVPEKDAQPAWKVLRVLGNYFDLPSFDYKTIEEVTREINDMAHDKSRIEEGHSRSPISVEEKPIGENDEEALTRFAPWPMVRVDHLVRRSLPLQETLAKEFKTIRLNTKTAKKFNFNEGDQLTAIQGESRITLPLAIDDRLADNTVLLASGLVETAGVGQAEAPIILERGQ</sequence>
<dbReference type="KEGG" id="cbd:CBUD_0552"/>
<dbReference type="InterPro" id="IPR006656">
    <property type="entry name" value="Mopterin_OxRdtase"/>
</dbReference>
<evidence type="ECO:0000256" key="9">
    <source>
        <dbReference type="ARBA" id="ARBA00026021"/>
    </source>
</evidence>
<dbReference type="Gene3D" id="3.30.70.20">
    <property type="match status" value="1"/>
</dbReference>
<evidence type="ECO:0000256" key="4">
    <source>
        <dbReference type="ARBA" id="ARBA00022723"/>
    </source>
</evidence>
<evidence type="ECO:0000256" key="11">
    <source>
        <dbReference type="RuleBase" id="RU003525"/>
    </source>
</evidence>
<keyword evidence="5 11" id="KW-1278">Translocase</keyword>
<keyword evidence="11" id="KW-0001">2Fe-2S</keyword>
<dbReference type="InterPro" id="IPR050612">
    <property type="entry name" value="Prok_Mopterin_Oxidored"/>
</dbReference>
<dbReference type="CDD" id="cd02772">
    <property type="entry name" value="MopB_NDH-1_NuoG2"/>
    <property type="match status" value="1"/>
</dbReference>
<dbReference type="GO" id="GO:0016651">
    <property type="term" value="F:oxidoreductase activity, acting on NAD(P)H"/>
    <property type="evidence" value="ECO:0007669"/>
    <property type="project" value="InterPro"/>
</dbReference>
<dbReference type="InterPro" id="IPR000283">
    <property type="entry name" value="NADH_UbQ_OxRdtase_75kDa_su_CS"/>
</dbReference>
<dbReference type="HOGENOM" id="CLU_000422_11_6_6"/>
<dbReference type="PROSITE" id="PS51669">
    <property type="entry name" value="4FE4S_MOW_BIS_MGD"/>
    <property type="match status" value="1"/>
</dbReference>
<comment type="cofactor">
    <cofactor evidence="1 11">
        <name>[4Fe-4S] cluster</name>
        <dbReference type="ChEBI" id="CHEBI:49883"/>
    </cofactor>
</comment>
<evidence type="ECO:0000256" key="10">
    <source>
        <dbReference type="ARBA" id="ARBA00047712"/>
    </source>
</evidence>
<dbReference type="EC" id="7.1.1.-" evidence="11"/>
<evidence type="ECO:0000256" key="6">
    <source>
        <dbReference type="ARBA" id="ARBA00023004"/>
    </source>
</evidence>
<name>A9KBL1_COXBN</name>
<dbReference type="PROSITE" id="PS00641">
    <property type="entry name" value="COMPLEX1_75K_1"/>
    <property type="match status" value="1"/>
</dbReference>
<dbReference type="RefSeq" id="WP_005769064.1">
    <property type="nucleotide sequence ID" value="NC_009727.1"/>
</dbReference>
<evidence type="ECO:0000313" key="16">
    <source>
        <dbReference type="Proteomes" id="UP000008555"/>
    </source>
</evidence>
<accession>A9KBL1</accession>
<dbReference type="SMART" id="SM00929">
    <property type="entry name" value="NADH-G_4Fe-4S_3"/>
    <property type="match status" value="1"/>
</dbReference>
<keyword evidence="7 11" id="KW-0411">Iron-sulfur</keyword>
<dbReference type="SUPFAM" id="SSF54862">
    <property type="entry name" value="4Fe-4S ferredoxins"/>
    <property type="match status" value="1"/>
</dbReference>
<dbReference type="PROSITE" id="PS51839">
    <property type="entry name" value="4FE4S_HC3"/>
    <property type="match status" value="1"/>
</dbReference>
<dbReference type="NCBIfam" id="TIGR01973">
    <property type="entry name" value="NuoG"/>
    <property type="match status" value="1"/>
</dbReference>
<dbReference type="InterPro" id="IPR001041">
    <property type="entry name" value="2Fe-2S_ferredoxin-type"/>
</dbReference>
<dbReference type="GO" id="GO:0051539">
    <property type="term" value="F:4 iron, 4 sulfur cluster binding"/>
    <property type="evidence" value="ECO:0007669"/>
    <property type="project" value="UniProtKB-KW"/>
</dbReference>
<evidence type="ECO:0000256" key="2">
    <source>
        <dbReference type="ARBA" id="ARBA00005404"/>
    </source>
</evidence>
<dbReference type="GO" id="GO:0016020">
    <property type="term" value="C:membrane"/>
    <property type="evidence" value="ECO:0007669"/>
    <property type="project" value="InterPro"/>
</dbReference>
<evidence type="ECO:0000256" key="8">
    <source>
        <dbReference type="ARBA" id="ARBA00023027"/>
    </source>
</evidence>
<dbReference type="AlphaFoldDB" id="A9KBL1"/>
<dbReference type="PROSITE" id="PS51085">
    <property type="entry name" value="2FE2S_FER_2"/>
    <property type="match status" value="1"/>
</dbReference>
<dbReference type="Gene3D" id="3.40.50.740">
    <property type="match status" value="2"/>
</dbReference>
<dbReference type="GO" id="GO:0046872">
    <property type="term" value="F:metal ion binding"/>
    <property type="evidence" value="ECO:0007669"/>
    <property type="project" value="UniProtKB-UniRule"/>
</dbReference>
<dbReference type="SUPFAM" id="SSF54292">
    <property type="entry name" value="2Fe-2S ferredoxin-like"/>
    <property type="match status" value="1"/>
</dbReference>
<evidence type="ECO:0000259" key="12">
    <source>
        <dbReference type="PROSITE" id="PS51085"/>
    </source>
</evidence>
<dbReference type="GO" id="GO:0008137">
    <property type="term" value="F:NADH dehydrogenase (ubiquinone) activity"/>
    <property type="evidence" value="ECO:0007669"/>
    <property type="project" value="UniProtKB-UniRule"/>
</dbReference>
<dbReference type="Gene3D" id="3.40.228.10">
    <property type="entry name" value="Dimethylsulfoxide Reductase, domain 2"/>
    <property type="match status" value="1"/>
</dbReference>
<feature type="domain" description="4Fe-4S His(Cys)3-ligated-type" evidence="14">
    <location>
        <begin position="78"/>
        <end position="117"/>
    </location>
</feature>
<dbReference type="GO" id="GO:0042773">
    <property type="term" value="P:ATP synthesis coupled electron transport"/>
    <property type="evidence" value="ECO:0007669"/>
    <property type="project" value="InterPro"/>
</dbReference>
<dbReference type="Pfam" id="PF10588">
    <property type="entry name" value="NADH-G_4Fe-4S_3"/>
    <property type="match status" value="1"/>
</dbReference>
<keyword evidence="8 11" id="KW-0520">NAD</keyword>
<dbReference type="CDD" id="cd00207">
    <property type="entry name" value="fer2"/>
    <property type="match status" value="1"/>
</dbReference>
<dbReference type="InterPro" id="IPR006963">
    <property type="entry name" value="Mopterin_OxRdtase_4Fe-4S_dom"/>
</dbReference>
<dbReference type="PROSITE" id="PS00642">
    <property type="entry name" value="COMPLEX1_75K_2"/>
    <property type="match status" value="1"/>
</dbReference>
<dbReference type="PROSITE" id="PS00643">
    <property type="entry name" value="COMPLEX1_75K_3"/>
    <property type="match status" value="1"/>
</dbReference>
<dbReference type="FunFam" id="3.10.20.740:FF:000001">
    <property type="entry name" value="NADH-quinone oxidoreductase subunit G"/>
    <property type="match status" value="1"/>
</dbReference>
<comment type="cofactor">
    <cofactor evidence="11">
        <name>[2Fe-2S] cluster</name>
        <dbReference type="ChEBI" id="CHEBI:190135"/>
    </cofactor>
    <text evidence="11">Binds 1 [2Fe-2S] cluster per subunit.</text>
</comment>
<dbReference type="SUPFAM" id="SSF53706">
    <property type="entry name" value="Formate dehydrogenase/DMSO reductase, domains 1-3"/>
    <property type="match status" value="1"/>
</dbReference>
<organism evidence="15 16">
    <name type="scientific">Coxiella burnetii (strain Dugway 5J108-111)</name>
    <dbReference type="NCBI Taxonomy" id="434922"/>
    <lineage>
        <taxon>Bacteria</taxon>
        <taxon>Pseudomonadati</taxon>
        <taxon>Pseudomonadota</taxon>
        <taxon>Gammaproteobacteria</taxon>
        <taxon>Legionellales</taxon>
        <taxon>Coxiellaceae</taxon>
        <taxon>Coxiella</taxon>
    </lineage>
</organism>
<feature type="domain" description="2Fe-2S ferredoxin-type" evidence="12">
    <location>
        <begin position="1"/>
        <end position="78"/>
    </location>
</feature>
<evidence type="ECO:0000256" key="7">
    <source>
        <dbReference type="ARBA" id="ARBA00023014"/>
    </source>
</evidence>
<dbReference type="Pfam" id="PF00384">
    <property type="entry name" value="Molybdopterin"/>
    <property type="match status" value="1"/>
</dbReference>
<feature type="domain" description="4Fe-4S Mo/W bis-MGD-type" evidence="13">
    <location>
        <begin position="215"/>
        <end position="277"/>
    </location>
</feature>
<evidence type="ECO:0000256" key="3">
    <source>
        <dbReference type="ARBA" id="ARBA00022485"/>
    </source>
</evidence>
<reference evidence="15 16" key="1">
    <citation type="journal article" date="2009" name="Infect. Immun.">
        <title>Comparative genomics reveal extensive transposon-mediated genomic plasticity and diversity among potential effector proteins within the genus Coxiella.</title>
        <authorList>
            <person name="Beare P.A."/>
            <person name="Unsworth N."/>
            <person name="Andoh M."/>
            <person name="Voth D.E."/>
            <person name="Omsland A."/>
            <person name="Gilk S.D."/>
            <person name="Williams K.P."/>
            <person name="Sobral B.W."/>
            <person name="Kupko J.J.III."/>
            <person name="Porcella S.F."/>
            <person name="Samuel J.E."/>
            <person name="Heinzen R.A."/>
        </authorList>
    </citation>
    <scope>NUCLEOTIDE SEQUENCE [LARGE SCALE GENOMIC DNA]</scope>
    <source>
        <strain evidence="15 16">Dugway 5J108-111</strain>
    </source>
</reference>
<dbReference type="InterPro" id="IPR054351">
    <property type="entry name" value="NADH_UbQ_OxRdtase_ferredoxin"/>
</dbReference>
<dbReference type="Gene3D" id="3.10.20.740">
    <property type="match status" value="1"/>
</dbReference>
<dbReference type="InterPro" id="IPR019574">
    <property type="entry name" value="NADH_UbQ_OxRdtase_Gsu_4Fe4S-bd"/>
</dbReference>